<dbReference type="AlphaFoldDB" id="A0A9N7UAV0"/>
<reference evidence="2" key="1">
    <citation type="submission" date="2020-03" db="EMBL/GenBank/DDBJ databases">
        <authorList>
            <person name="Weist P."/>
        </authorList>
    </citation>
    <scope>NUCLEOTIDE SEQUENCE</scope>
</reference>
<feature type="compositionally biased region" description="Basic and acidic residues" evidence="1">
    <location>
        <begin position="1"/>
        <end position="14"/>
    </location>
</feature>
<dbReference type="Proteomes" id="UP001153269">
    <property type="component" value="Unassembled WGS sequence"/>
</dbReference>
<sequence length="189" mass="20087">MIIAEDRKGDKERGTTPFPEKSRAVCHCNPTPETQPVRSPIKVPPLTSDSPDRLLTFYEAARQRESGDNLEALTLTSQGQSQTKPQPPLNRIMSPEPMDSGHATPHSEVVRAKESRYMALDHPPPSSHQLRGETARLPGSTVSPSSRGDVWKDAAAAPAPAPTAPTAGLRWGAGALGLSQPGFGPSVSG</sequence>
<dbReference type="EMBL" id="CADEAL010000975">
    <property type="protein sequence ID" value="CAB1427525.1"/>
    <property type="molecule type" value="Genomic_DNA"/>
</dbReference>
<feature type="compositionally biased region" description="Polar residues" evidence="1">
    <location>
        <begin position="74"/>
        <end position="84"/>
    </location>
</feature>
<feature type="compositionally biased region" description="Low complexity" evidence="1">
    <location>
        <begin position="154"/>
        <end position="167"/>
    </location>
</feature>
<name>A0A9N7UAV0_PLEPL</name>
<proteinExistence type="predicted"/>
<feature type="region of interest" description="Disordered" evidence="1">
    <location>
        <begin position="1"/>
        <end position="167"/>
    </location>
</feature>
<accession>A0A9N7UAV0</accession>
<evidence type="ECO:0000256" key="1">
    <source>
        <dbReference type="SAM" id="MobiDB-lite"/>
    </source>
</evidence>
<gene>
    <name evidence="2" type="ORF">PLEPLA_LOCUS15465</name>
</gene>
<protein>
    <submittedName>
        <fullName evidence="2">Uncharacterized protein</fullName>
    </submittedName>
</protein>
<evidence type="ECO:0000313" key="3">
    <source>
        <dbReference type="Proteomes" id="UP001153269"/>
    </source>
</evidence>
<organism evidence="2 3">
    <name type="scientific">Pleuronectes platessa</name>
    <name type="common">European plaice</name>
    <dbReference type="NCBI Taxonomy" id="8262"/>
    <lineage>
        <taxon>Eukaryota</taxon>
        <taxon>Metazoa</taxon>
        <taxon>Chordata</taxon>
        <taxon>Craniata</taxon>
        <taxon>Vertebrata</taxon>
        <taxon>Euteleostomi</taxon>
        <taxon>Actinopterygii</taxon>
        <taxon>Neopterygii</taxon>
        <taxon>Teleostei</taxon>
        <taxon>Neoteleostei</taxon>
        <taxon>Acanthomorphata</taxon>
        <taxon>Carangaria</taxon>
        <taxon>Pleuronectiformes</taxon>
        <taxon>Pleuronectoidei</taxon>
        <taxon>Pleuronectidae</taxon>
        <taxon>Pleuronectes</taxon>
    </lineage>
</organism>
<evidence type="ECO:0000313" key="2">
    <source>
        <dbReference type="EMBL" id="CAB1427525.1"/>
    </source>
</evidence>
<comment type="caution">
    <text evidence="2">The sequence shown here is derived from an EMBL/GenBank/DDBJ whole genome shotgun (WGS) entry which is preliminary data.</text>
</comment>
<keyword evidence="3" id="KW-1185">Reference proteome</keyword>